<feature type="compositionally biased region" description="Low complexity" evidence="7">
    <location>
        <begin position="59"/>
        <end position="104"/>
    </location>
</feature>
<dbReference type="PANTHER" id="PTHR12801">
    <property type="entry name" value="RNA EXONUCLEASE REXO1 / RECO3 FAMILY MEMBER-RELATED"/>
    <property type="match status" value="1"/>
</dbReference>
<keyword evidence="6" id="KW-0539">Nucleus</keyword>
<evidence type="ECO:0000313" key="9">
    <source>
        <dbReference type="EMBL" id="ESO06160.1"/>
    </source>
</evidence>
<reference evidence="9 11" key="2">
    <citation type="journal article" date="2013" name="Nature">
        <title>Insights into bilaterian evolution from three spiralian genomes.</title>
        <authorList>
            <person name="Simakov O."/>
            <person name="Marletaz F."/>
            <person name="Cho S.J."/>
            <person name="Edsinger-Gonzales E."/>
            <person name="Havlak P."/>
            <person name="Hellsten U."/>
            <person name="Kuo D.H."/>
            <person name="Larsson T."/>
            <person name="Lv J."/>
            <person name="Arendt D."/>
            <person name="Savage R."/>
            <person name="Osoegawa K."/>
            <person name="de Jong P."/>
            <person name="Grimwood J."/>
            <person name="Chapman J.A."/>
            <person name="Shapiro H."/>
            <person name="Aerts A."/>
            <person name="Otillar R.P."/>
            <person name="Terry A.Y."/>
            <person name="Boore J.L."/>
            <person name="Grigoriev I.V."/>
            <person name="Lindberg D.R."/>
            <person name="Seaver E.C."/>
            <person name="Weisblat D.A."/>
            <person name="Putnam N.H."/>
            <person name="Rokhsar D.S."/>
        </authorList>
    </citation>
    <scope>NUCLEOTIDE SEQUENCE</scope>
</reference>
<dbReference type="InterPro" id="IPR031736">
    <property type="entry name" value="REXO1-like_dom"/>
</dbReference>
<dbReference type="InterPro" id="IPR047021">
    <property type="entry name" value="REXO1/3/4-like"/>
</dbReference>
<evidence type="ECO:0000313" key="11">
    <source>
        <dbReference type="Proteomes" id="UP000015101"/>
    </source>
</evidence>
<evidence type="ECO:0000256" key="7">
    <source>
        <dbReference type="SAM" id="MobiDB-lite"/>
    </source>
</evidence>
<evidence type="ECO:0000256" key="2">
    <source>
        <dbReference type="ARBA" id="ARBA00006357"/>
    </source>
</evidence>
<dbReference type="SMART" id="SM00479">
    <property type="entry name" value="EXOIII"/>
    <property type="match status" value="1"/>
</dbReference>
<name>T1EDZ4_HELRO</name>
<keyword evidence="3" id="KW-0540">Nuclease</keyword>
<dbReference type="GO" id="GO:0004527">
    <property type="term" value="F:exonuclease activity"/>
    <property type="evidence" value="ECO:0000318"/>
    <property type="project" value="GO_Central"/>
</dbReference>
<accession>T1EDZ4</accession>
<dbReference type="InParanoid" id="T1EDZ4"/>
<feature type="domain" description="Exonuclease" evidence="8">
    <location>
        <begin position="505"/>
        <end position="664"/>
    </location>
</feature>
<dbReference type="GO" id="GO:0003676">
    <property type="term" value="F:nucleic acid binding"/>
    <property type="evidence" value="ECO:0007669"/>
    <property type="project" value="InterPro"/>
</dbReference>
<comment type="similarity">
    <text evidence="2">Belongs to the REXO1/REXO3 family.</text>
</comment>
<keyword evidence="4" id="KW-0378">Hydrolase</keyword>
<evidence type="ECO:0000256" key="5">
    <source>
        <dbReference type="ARBA" id="ARBA00022839"/>
    </source>
</evidence>
<reference evidence="10" key="3">
    <citation type="submission" date="2015-06" db="UniProtKB">
        <authorList>
            <consortium name="EnsemblMetazoa"/>
        </authorList>
    </citation>
    <scope>IDENTIFICATION</scope>
</reference>
<proteinExistence type="inferred from homology"/>
<keyword evidence="5" id="KW-0269">Exonuclease</keyword>
<feature type="region of interest" description="Disordered" evidence="7">
    <location>
        <begin position="59"/>
        <end position="131"/>
    </location>
</feature>
<dbReference type="EnsemblMetazoa" id="HelroT106036">
    <property type="protein sequence ID" value="HelroP106036"/>
    <property type="gene ID" value="HelroG106036"/>
</dbReference>
<evidence type="ECO:0000256" key="4">
    <source>
        <dbReference type="ARBA" id="ARBA00022801"/>
    </source>
</evidence>
<dbReference type="OrthoDB" id="206335at2759"/>
<dbReference type="InterPro" id="IPR034922">
    <property type="entry name" value="REX1-like_exo"/>
</dbReference>
<dbReference type="InterPro" id="IPR013520">
    <property type="entry name" value="Ribonucl_H"/>
</dbReference>
<dbReference type="SUPFAM" id="SSF53098">
    <property type="entry name" value="Ribonuclease H-like"/>
    <property type="match status" value="1"/>
</dbReference>
<dbReference type="GO" id="GO:0031125">
    <property type="term" value="P:rRNA 3'-end processing"/>
    <property type="evidence" value="ECO:0000318"/>
    <property type="project" value="GO_Central"/>
</dbReference>
<dbReference type="InterPro" id="IPR012337">
    <property type="entry name" value="RNaseH-like_sf"/>
</dbReference>
<sequence length="670" mass="74135">MNNNTDLPEVFGRKRIAHCSDIEPKKPVKHKLRIGVRPSPQQIMLDRMKYFYDNSCTLQNNNSNNNSNNNNNEDKFNSSINKVGNNETNKFNNNLNSFNSSNGKETTSNNQGASSSIKTTSATSSSIKTSSIATSATSSVATLSSNSSSRVLVVYGGGVNSPSHNVNNFAFHKTNNNCIKATTTTTAATTTASPHQKIETSAYSVERSNAAVNKGGPVSLKGSIRIAHKPTTQVASLRPPPNAVVTKQALPYDLRQSVLNSFIDYCLKIYDNETDAFQRALSEEEKLARSSSSRQIYKSHAVSQRVNLSRESSSSTECPQLSPSTPSFKSLSHDYVLGGRLAQETSYSINRSNKSHTTPIVVSPCELYKHLQPYILTREQLLSNGFPVRDVAGKNILIVPSERTLVKKPSLNSKEKICCRCGKGFIVLSNGNYLTNENCFYHWGHSYKKRVAGMLDHQYMCCQSDISAKGCEVAECHVHEENKLTDLAGYVETTTCKPRKNDDYGVFALDCEMVYTTVGCELARVTVVNQDLKAVIDDLVKPDNKVVDYNSRFSGIDERDLEKVTTSLSDLQKKLLSLFNDRTILIGHSLDNDMIALKLIHGKIVDTSVVFPHKSGPPYKRALRNLSTEILKKIIQDGVNGHNSKEDADTCMELILHKVKEDIKKASRFC</sequence>
<dbReference type="Gene3D" id="3.30.420.10">
    <property type="entry name" value="Ribonuclease H-like superfamily/Ribonuclease H"/>
    <property type="match status" value="1"/>
</dbReference>
<dbReference type="AlphaFoldDB" id="T1EDZ4"/>
<protein>
    <recommendedName>
        <fullName evidence="8">Exonuclease domain-containing protein</fullName>
    </recommendedName>
</protein>
<dbReference type="Pfam" id="PF00929">
    <property type="entry name" value="RNase_T"/>
    <property type="match status" value="1"/>
</dbReference>
<dbReference type="eggNOG" id="KOG2248">
    <property type="taxonomic scope" value="Eukaryota"/>
</dbReference>
<evidence type="ECO:0000256" key="6">
    <source>
        <dbReference type="ARBA" id="ARBA00023242"/>
    </source>
</evidence>
<reference evidence="11" key="1">
    <citation type="submission" date="2012-12" db="EMBL/GenBank/DDBJ databases">
        <authorList>
            <person name="Hellsten U."/>
            <person name="Grimwood J."/>
            <person name="Chapman J.A."/>
            <person name="Shapiro H."/>
            <person name="Aerts A."/>
            <person name="Otillar R.P."/>
            <person name="Terry A.Y."/>
            <person name="Boore J.L."/>
            <person name="Simakov O."/>
            <person name="Marletaz F."/>
            <person name="Cho S.-J."/>
            <person name="Edsinger-Gonzales E."/>
            <person name="Havlak P."/>
            <person name="Kuo D.-H."/>
            <person name="Larsson T."/>
            <person name="Lv J."/>
            <person name="Arendt D."/>
            <person name="Savage R."/>
            <person name="Osoegawa K."/>
            <person name="de Jong P."/>
            <person name="Lindberg D.R."/>
            <person name="Seaver E.C."/>
            <person name="Weisblat D.A."/>
            <person name="Putnam N.H."/>
            <person name="Grigoriev I.V."/>
            <person name="Rokhsar D.S."/>
        </authorList>
    </citation>
    <scope>NUCLEOTIDE SEQUENCE</scope>
</reference>
<comment type="subcellular location">
    <subcellularLocation>
        <location evidence="1">Nucleus</location>
    </subcellularLocation>
</comment>
<dbReference type="CDD" id="cd06145">
    <property type="entry name" value="REX1_like"/>
    <property type="match status" value="1"/>
</dbReference>
<dbReference type="CTD" id="20194796"/>
<dbReference type="EMBL" id="AMQM01000566">
    <property type="status" value="NOT_ANNOTATED_CDS"/>
    <property type="molecule type" value="Genomic_DNA"/>
</dbReference>
<gene>
    <name evidence="10" type="primary">20194796</name>
    <name evidence="9" type="ORF">HELRODRAFT_106036</name>
</gene>
<dbReference type="InterPro" id="IPR036397">
    <property type="entry name" value="RNaseH_sf"/>
</dbReference>
<dbReference type="EMBL" id="KB096324">
    <property type="protein sequence ID" value="ESO06160.1"/>
    <property type="molecule type" value="Genomic_DNA"/>
</dbReference>
<dbReference type="STRING" id="6412.T1EDZ4"/>
<evidence type="ECO:0000256" key="1">
    <source>
        <dbReference type="ARBA" id="ARBA00004123"/>
    </source>
</evidence>
<evidence type="ECO:0000313" key="10">
    <source>
        <dbReference type="EnsemblMetazoa" id="HelroP106036"/>
    </source>
</evidence>
<evidence type="ECO:0000259" key="8">
    <source>
        <dbReference type="SMART" id="SM00479"/>
    </source>
</evidence>
<dbReference type="KEGG" id="hro:HELRODRAFT_106036"/>
<dbReference type="RefSeq" id="XP_009015528.1">
    <property type="nucleotide sequence ID" value="XM_009017280.1"/>
</dbReference>
<dbReference type="HOGENOM" id="CLU_022453_5_2_1"/>
<dbReference type="PANTHER" id="PTHR12801:SF115">
    <property type="entry name" value="FI18136P1-RELATED"/>
    <property type="match status" value="1"/>
</dbReference>
<evidence type="ECO:0000256" key="3">
    <source>
        <dbReference type="ARBA" id="ARBA00022722"/>
    </source>
</evidence>
<feature type="region of interest" description="Disordered" evidence="7">
    <location>
        <begin position="307"/>
        <end position="326"/>
    </location>
</feature>
<organism evidence="10 11">
    <name type="scientific">Helobdella robusta</name>
    <name type="common">Californian leech</name>
    <dbReference type="NCBI Taxonomy" id="6412"/>
    <lineage>
        <taxon>Eukaryota</taxon>
        <taxon>Metazoa</taxon>
        <taxon>Spiralia</taxon>
        <taxon>Lophotrochozoa</taxon>
        <taxon>Annelida</taxon>
        <taxon>Clitellata</taxon>
        <taxon>Hirudinea</taxon>
        <taxon>Rhynchobdellida</taxon>
        <taxon>Glossiphoniidae</taxon>
        <taxon>Helobdella</taxon>
    </lineage>
</organism>
<keyword evidence="11" id="KW-1185">Reference proteome</keyword>
<dbReference type="GO" id="GO:0005634">
    <property type="term" value="C:nucleus"/>
    <property type="evidence" value="ECO:0000318"/>
    <property type="project" value="GO_Central"/>
</dbReference>
<dbReference type="GeneID" id="20194796"/>
<dbReference type="FunFam" id="3.30.420.10:FF:000019">
    <property type="entry name" value="RNA exonuclease NEF-sp"/>
    <property type="match status" value="1"/>
</dbReference>
<dbReference type="Pfam" id="PF15870">
    <property type="entry name" value="EloA-BP1"/>
    <property type="match status" value="1"/>
</dbReference>
<dbReference type="Proteomes" id="UP000015101">
    <property type="component" value="Unassembled WGS sequence"/>
</dbReference>
<feature type="compositionally biased region" description="Low complexity" evidence="7">
    <location>
        <begin position="113"/>
        <end position="131"/>
    </location>
</feature>